<sequence length="349" mass="39523">MRGTDYRNKERNKARRDKLREKHKELQAKAKNNGLQTKNSLPATFTLSSSKSHTHRAVTANFILKDEVKEDMNPVAPGLPLCGLGLLRHHLHTPGTSSQELAPIWIVSGFGSALHVILGTELAVRRREAHEAAKCFPAVASREFPGQRPQCNIASLWTRAEWDRRRPQTATVLGHRHHVHQRLHRHPQGCQISHGNIIMASMGMAERIPGPQEIMDQSTRMMTKVEEMSKSRRRFLVLAYNYKMEISKGYSTCDSAMNIWSVLPAGRGYALTETCGAGTISEEITLKTGRRVVTTAQTSPTPREKFDRKPNVTMGYYKTMLRTARILWDENGPEMVLHRDIESSTRRMP</sequence>
<dbReference type="EMBL" id="BRZM01000034">
    <property type="protein sequence ID" value="GLD58549.1"/>
    <property type="molecule type" value="Genomic_DNA"/>
</dbReference>
<gene>
    <name evidence="2" type="ORF">AKAME5_001065300</name>
</gene>
<organism evidence="2 3">
    <name type="scientific">Lates japonicus</name>
    <name type="common">Japanese lates</name>
    <dbReference type="NCBI Taxonomy" id="270547"/>
    <lineage>
        <taxon>Eukaryota</taxon>
        <taxon>Metazoa</taxon>
        <taxon>Chordata</taxon>
        <taxon>Craniata</taxon>
        <taxon>Vertebrata</taxon>
        <taxon>Euteleostomi</taxon>
        <taxon>Actinopterygii</taxon>
        <taxon>Neopterygii</taxon>
        <taxon>Teleostei</taxon>
        <taxon>Neoteleostei</taxon>
        <taxon>Acanthomorphata</taxon>
        <taxon>Carangaria</taxon>
        <taxon>Carangaria incertae sedis</taxon>
        <taxon>Centropomidae</taxon>
        <taxon>Lates</taxon>
    </lineage>
</organism>
<evidence type="ECO:0000256" key="1">
    <source>
        <dbReference type="SAM" id="Coils"/>
    </source>
</evidence>
<proteinExistence type="predicted"/>
<dbReference type="AlphaFoldDB" id="A0AAD3MSG5"/>
<reference evidence="2" key="1">
    <citation type="submission" date="2022-08" db="EMBL/GenBank/DDBJ databases">
        <title>Genome sequencing of akame (Lates japonicus).</title>
        <authorList>
            <person name="Hashiguchi Y."/>
            <person name="Takahashi H."/>
        </authorList>
    </citation>
    <scope>NUCLEOTIDE SEQUENCE</scope>
    <source>
        <strain evidence="2">Kochi</strain>
    </source>
</reference>
<keyword evidence="2" id="KW-0436">Ligase</keyword>
<evidence type="ECO:0000313" key="3">
    <source>
        <dbReference type="Proteomes" id="UP001279410"/>
    </source>
</evidence>
<evidence type="ECO:0000313" key="2">
    <source>
        <dbReference type="EMBL" id="GLD58549.1"/>
    </source>
</evidence>
<dbReference type="GO" id="GO:0016874">
    <property type="term" value="F:ligase activity"/>
    <property type="evidence" value="ECO:0007669"/>
    <property type="project" value="UniProtKB-KW"/>
</dbReference>
<keyword evidence="1" id="KW-0175">Coiled coil</keyword>
<protein>
    <submittedName>
        <fullName evidence="2">Long-chain-fatty-acid--CoA ligase 3-like protein</fullName>
    </submittedName>
</protein>
<comment type="caution">
    <text evidence="2">The sequence shown here is derived from an EMBL/GenBank/DDBJ whole genome shotgun (WGS) entry which is preliminary data.</text>
</comment>
<dbReference type="Proteomes" id="UP001279410">
    <property type="component" value="Unassembled WGS sequence"/>
</dbReference>
<name>A0AAD3MSG5_LATJO</name>
<accession>A0AAD3MSG5</accession>
<keyword evidence="3" id="KW-1185">Reference proteome</keyword>
<feature type="coiled-coil region" evidence="1">
    <location>
        <begin position="9"/>
        <end position="36"/>
    </location>
</feature>